<evidence type="ECO:0000256" key="1">
    <source>
        <dbReference type="ARBA" id="ARBA00001917"/>
    </source>
</evidence>
<feature type="region of interest" description="Disordered" evidence="5">
    <location>
        <begin position="75"/>
        <end position="109"/>
    </location>
</feature>
<proteinExistence type="inferred from homology"/>
<keyword evidence="3" id="KW-0288">FMN</keyword>
<keyword evidence="8" id="KW-1185">Reference proteome</keyword>
<organism evidence="7 8">
    <name type="scientific">Petromyces alliaceus</name>
    <name type="common">Aspergillus alliaceus</name>
    <dbReference type="NCBI Taxonomy" id="209559"/>
    <lineage>
        <taxon>Eukaryota</taxon>
        <taxon>Fungi</taxon>
        <taxon>Dikarya</taxon>
        <taxon>Ascomycota</taxon>
        <taxon>Pezizomycotina</taxon>
        <taxon>Eurotiomycetes</taxon>
        <taxon>Eurotiomycetidae</taxon>
        <taxon>Eurotiales</taxon>
        <taxon>Aspergillaceae</taxon>
        <taxon>Aspergillus</taxon>
        <taxon>Aspergillus subgen. Circumdati</taxon>
    </lineage>
</organism>
<accession>A0A8H5ZU19</accession>
<dbReference type="PANTHER" id="PTHR33798">
    <property type="entry name" value="FLAVOPROTEIN OXYGENASE"/>
    <property type="match status" value="1"/>
</dbReference>
<gene>
    <name evidence="7" type="ORF">ETB97_009743</name>
</gene>
<dbReference type="GO" id="GO:0010181">
    <property type="term" value="F:FMN binding"/>
    <property type="evidence" value="ECO:0007669"/>
    <property type="project" value="InterPro"/>
</dbReference>
<dbReference type="SMART" id="SM00903">
    <property type="entry name" value="Flavin_Reduct"/>
    <property type="match status" value="1"/>
</dbReference>
<dbReference type="InterPro" id="IPR002563">
    <property type="entry name" value="Flavin_Rdtase-like_dom"/>
</dbReference>
<evidence type="ECO:0000313" key="7">
    <source>
        <dbReference type="EMBL" id="KAF5855189.1"/>
    </source>
</evidence>
<dbReference type="Gene3D" id="2.30.110.10">
    <property type="entry name" value="Electron Transport, Fmn-binding Protein, Chain A"/>
    <property type="match status" value="1"/>
</dbReference>
<dbReference type="AlphaFoldDB" id="A0A8H5ZU19"/>
<dbReference type="EMBL" id="SPNV01000483">
    <property type="protein sequence ID" value="KAF5855189.1"/>
    <property type="molecule type" value="Genomic_DNA"/>
</dbReference>
<feature type="domain" description="Flavin reductase like" evidence="6">
    <location>
        <begin position="133"/>
        <end position="293"/>
    </location>
</feature>
<dbReference type="Proteomes" id="UP000541154">
    <property type="component" value="Unassembled WGS sequence"/>
</dbReference>
<evidence type="ECO:0000256" key="4">
    <source>
        <dbReference type="ARBA" id="ARBA00038054"/>
    </source>
</evidence>
<protein>
    <recommendedName>
        <fullName evidence="6">Flavin reductase like domain-containing protein</fullName>
    </recommendedName>
</protein>
<evidence type="ECO:0000256" key="3">
    <source>
        <dbReference type="ARBA" id="ARBA00022643"/>
    </source>
</evidence>
<comment type="cofactor">
    <cofactor evidence="1">
        <name>FMN</name>
        <dbReference type="ChEBI" id="CHEBI:58210"/>
    </cofactor>
</comment>
<dbReference type="PANTHER" id="PTHR33798:SF5">
    <property type="entry name" value="FLAVIN REDUCTASE LIKE DOMAIN-CONTAINING PROTEIN"/>
    <property type="match status" value="1"/>
</dbReference>
<keyword evidence="2" id="KW-0285">Flavoprotein</keyword>
<comment type="caution">
    <text evidence="7">The sequence shown here is derived from an EMBL/GenBank/DDBJ whole genome shotgun (WGS) entry which is preliminary data.</text>
</comment>
<comment type="similarity">
    <text evidence="4">Belongs to the flavoredoxin family.</text>
</comment>
<reference evidence="7 8" key="1">
    <citation type="submission" date="2019-04" db="EMBL/GenBank/DDBJ databases">
        <title>Aspergillus burnettii sp. nov., novel species from soil in southeast Queensland.</title>
        <authorList>
            <person name="Gilchrist C.L.M."/>
            <person name="Pitt J.I."/>
            <person name="Lange L."/>
            <person name="Lacey H.J."/>
            <person name="Vuong D."/>
            <person name="Midgley D.J."/>
            <person name="Greenfield P."/>
            <person name="Bradbury M."/>
            <person name="Lacey E."/>
            <person name="Busk P.K."/>
            <person name="Pilgaard B."/>
            <person name="Chooi Y.H."/>
            <person name="Piggott A.M."/>
        </authorList>
    </citation>
    <scope>NUCLEOTIDE SEQUENCE [LARGE SCALE GENOMIC DNA]</scope>
    <source>
        <strain evidence="7 8">FRR 5400</strain>
    </source>
</reference>
<evidence type="ECO:0000259" key="6">
    <source>
        <dbReference type="SMART" id="SM00903"/>
    </source>
</evidence>
<evidence type="ECO:0000256" key="2">
    <source>
        <dbReference type="ARBA" id="ARBA00022630"/>
    </source>
</evidence>
<dbReference type="InterPro" id="IPR012349">
    <property type="entry name" value="Split_barrel_FMN-bd"/>
</dbReference>
<dbReference type="Pfam" id="PF01613">
    <property type="entry name" value="Flavin_Reduct"/>
    <property type="match status" value="1"/>
</dbReference>
<dbReference type="SUPFAM" id="SSF50475">
    <property type="entry name" value="FMN-binding split barrel"/>
    <property type="match status" value="1"/>
</dbReference>
<sequence length="475" mass="52054">MRERYWTIAVKKSSALAQALRTRAGCNMNNQRVSSSAAAVAGTGTEKNNTATASAEAKYQIIAEVGDFDSIQAQRPDFDHSNRPIEVTKSPNPNWEYGQGVPDSGASATKKHREIDPYAPDRPMINNYHLLISGIAPRPIGFLSTVSGDGKTKNLAPFSYFQVIDHDPPMFIVGFSSRPGQVKDTFRNLKETGEVVINTVSESMIEAVNATSIDAPYGVSEWEISGLHEAPTTTVKPGRVQESVFSIEGQVVDIKEFKDHIKPGMSIASLVLIRATRFWVQEDAVDAEFRHIDLNKLRPLGQLGGVSYGRVTSIFELPRRRWKDEYPQSSQSLSRLIAHSPLLSRQHPRCQVCTVPVEPLSQKPSIDMLFRGVALLGAVTRAIADSIPAPPPEERDRSLHHLPSTLTRVAVCKMGASGPLQPGDFLPDGKHILVLINYQGAPAAPDPASIYNGSQIILIKTEREEYFPTEALGNA</sequence>
<evidence type="ECO:0000256" key="5">
    <source>
        <dbReference type="SAM" id="MobiDB-lite"/>
    </source>
</evidence>
<evidence type="ECO:0000313" key="8">
    <source>
        <dbReference type="Proteomes" id="UP000541154"/>
    </source>
</evidence>
<name>A0A8H5ZU19_PETAA</name>